<dbReference type="Proteomes" id="UP000257039">
    <property type="component" value="Unassembled WGS sequence"/>
</dbReference>
<dbReference type="RefSeq" id="WP_094788252.1">
    <property type="nucleotide sequence ID" value="NZ_NDXW01000001.1"/>
</dbReference>
<evidence type="ECO:0000313" key="2">
    <source>
        <dbReference type="EMBL" id="RDH45262.1"/>
    </source>
</evidence>
<evidence type="ECO:0000313" key="3">
    <source>
        <dbReference type="Proteomes" id="UP000257039"/>
    </source>
</evidence>
<sequence>MEIRNTIIYTLALFLCSLPNNASASEKAYKRLFLKKVYHFGNKNRFNLSNVNRDKYFNCIMQATIKTTVSAKGEVINVEVIKPAPAPKVNKYFIYIINQASPYHSLENYLDSDVHQFTFEQEFKLKVSHYENSNVTAPCN</sequence>
<gene>
    <name evidence="2" type="ORF">B9G39_18425</name>
</gene>
<organism evidence="2 3">
    <name type="scientific">Zooshikella ganghwensis</name>
    <dbReference type="NCBI Taxonomy" id="202772"/>
    <lineage>
        <taxon>Bacteria</taxon>
        <taxon>Pseudomonadati</taxon>
        <taxon>Pseudomonadota</taxon>
        <taxon>Gammaproteobacteria</taxon>
        <taxon>Oceanospirillales</taxon>
        <taxon>Zooshikellaceae</taxon>
        <taxon>Zooshikella</taxon>
    </lineage>
</organism>
<feature type="signal peptide" evidence="1">
    <location>
        <begin position="1"/>
        <end position="24"/>
    </location>
</feature>
<accession>A0A4P9VSQ4</accession>
<dbReference type="AlphaFoldDB" id="A0A4P9VSQ4"/>
<keyword evidence="3" id="KW-1185">Reference proteome</keyword>
<proteinExistence type="predicted"/>
<reference evidence="2 3" key="1">
    <citation type="submission" date="2017-04" db="EMBL/GenBank/DDBJ databases">
        <title>Draft genome sequence of Zooshikella ganghwensis VG4 isolated from Red Sea sediments.</title>
        <authorList>
            <person name="Rehman Z."/>
            <person name="Alam I."/>
            <person name="Kamau A."/>
            <person name="Bajic V."/>
            <person name="Leiknes T."/>
        </authorList>
    </citation>
    <scope>NUCLEOTIDE SEQUENCE [LARGE SCALE GENOMIC DNA]</scope>
    <source>
        <strain evidence="2 3">VG4</strain>
    </source>
</reference>
<dbReference type="EMBL" id="NDXW01000001">
    <property type="protein sequence ID" value="RDH45262.1"/>
    <property type="molecule type" value="Genomic_DNA"/>
</dbReference>
<comment type="caution">
    <text evidence="2">The sequence shown here is derived from an EMBL/GenBank/DDBJ whole genome shotgun (WGS) entry which is preliminary data.</text>
</comment>
<evidence type="ECO:0000256" key="1">
    <source>
        <dbReference type="SAM" id="SignalP"/>
    </source>
</evidence>
<keyword evidence="1" id="KW-0732">Signal</keyword>
<name>A0A4P9VSQ4_9GAMM</name>
<protein>
    <submittedName>
        <fullName evidence="2">Uncharacterized protein</fullName>
    </submittedName>
</protein>
<feature type="chain" id="PRO_5020844708" evidence="1">
    <location>
        <begin position="25"/>
        <end position="140"/>
    </location>
</feature>